<feature type="compositionally biased region" description="Basic and acidic residues" evidence="1">
    <location>
        <begin position="175"/>
        <end position="189"/>
    </location>
</feature>
<proteinExistence type="predicted"/>
<accession>A0A1Y2DN91</accession>
<sequence>MGLHTSETLQDGFDFAVPGLQNVDAAYWVKSLMERGVVDPFVESASNNLDCSLELVIKTNITSLLTCALTCKAMWTTPEMNQQFIKKVTALWRATRWVHSDEKATSCTLRQLLQARAKCRWDAMRKGWAKSGVNTWPAWAADHLLDHEKSLCLKQLDRALAAEEQTTNISLGHKAGREPRGKKPHRDNGCGRPMSSETRNFRRALVLLENRDRKERWAQSDHHVWKKEVVTKIAGSPIHHQTRTRCFEHMEKLGGFYARVLQWEKSGGPVPEPQALGSSHR</sequence>
<evidence type="ECO:0000256" key="1">
    <source>
        <dbReference type="SAM" id="MobiDB-lite"/>
    </source>
</evidence>
<dbReference type="Proteomes" id="UP000193689">
    <property type="component" value="Unassembled WGS sequence"/>
</dbReference>
<dbReference type="AlphaFoldDB" id="A0A1Y2DN91"/>
<keyword evidence="3" id="KW-1185">Reference proteome</keyword>
<dbReference type="InParanoid" id="A0A1Y2DN91"/>
<gene>
    <name evidence="2" type="ORF">BCR38DRAFT_411834</name>
</gene>
<evidence type="ECO:0000313" key="2">
    <source>
        <dbReference type="EMBL" id="ORY60710.1"/>
    </source>
</evidence>
<dbReference type="RefSeq" id="XP_040712937.1">
    <property type="nucleotide sequence ID" value="XM_040858614.1"/>
</dbReference>
<organism evidence="2 3">
    <name type="scientific">Pseudomassariella vexata</name>
    <dbReference type="NCBI Taxonomy" id="1141098"/>
    <lineage>
        <taxon>Eukaryota</taxon>
        <taxon>Fungi</taxon>
        <taxon>Dikarya</taxon>
        <taxon>Ascomycota</taxon>
        <taxon>Pezizomycotina</taxon>
        <taxon>Sordariomycetes</taxon>
        <taxon>Xylariomycetidae</taxon>
        <taxon>Amphisphaeriales</taxon>
        <taxon>Pseudomassariaceae</taxon>
        <taxon>Pseudomassariella</taxon>
    </lineage>
</organism>
<name>A0A1Y2DN91_9PEZI</name>
<feature type="region of interest" description="Disordered" evidence="1">
    <location>
        <begin position="167"/>
        <end position="196"/>
    </location>
</feature>
<dbReference type="EMBL" id="MCFJ01000011">
    <property type="protein sequence ID" value="ORY60710.1"/>
    <property type="molecule type" value="Genomic_DNA"/>
</dbReference>
<dbReference type="GeneID" id="63774826"/>
<reference evidence="2 3" key="1">
    <citation type="submission" date="2016-07" db="EMBL/GenBank/DDBJ databases">
        <title>Pervasive Adenine N6-methylation of Active Genes in Fungi.</title>
        <authorList>
            <consortium name="DOE Joint Genome Institute"/>
            <person name="Mondo S.J."/>
            <person name="Dannebaum R.O."/>
            <person name="Kuo R.C."/>
            <person name="Labutti K."/>
            <person name="Haridas S."/>
            <person name="Kuo A."/>
            <person name="Salamov A."/>
            <person name="Ahrendt S.R."/>
            <person name="Lipzen A."/>
            <person name="Sullivan W."/>
            <person name="Andreopoulos W.B."/>
            <person name="Clum A."/>
            <person name="Lindquist E."/>
            <person name="Daum C."/>
            <person name="Ramamoorthy G.K."/>
            <person name="Gryganskyi A."/>
            <person name="Culley D."/>
            <person name="Magnuson J.K."/>
            <person name="James T.Y."/>
            <person name="O'Malley M.A."/>
            <person name="Stajich J.E."/>
            <person name="Spatafora J.W."/>
            <person name="Visel A."/>
            <person name="Grigoriev I.V."/>
        </authorList>
    </citation>
    <scope>NUCLEOTIDE SEQUENCE [LARGE SCALE GENOMIC DNA]</scope>
    <source>
        <strain evidence="2 3">CBS 129021</strain>
    </source>
</reference>
<evidence type="ECO:0000313" key="3">
    <source>
        <dbReference type="Proteomes" id="UP000193689"/>
    </source>
</evidence>
<protein>
    <submittedName>
        <fullName evidence="2">Uncharacterized protein</fullName>
    </submittedName>
</protein>
<comment type="caution">
    <text evidence="2">The sequence shown here is derived from an EMBL/GenBank/DDBJ whole genome shotgun (WGS) entry which is preliminary data.</text>
</comment>